<proteinExistence type="predicted"/>
<dbReference type="PANTHER" id="PTHR36206:SF12">
    <property type="entry name" value="ASPERCRYPTIN BIOSYNTHESIS CLUSTER-SPECIFIC TRANSCRIPTION REGULATOR ATNN-RELATED"/>
    <property type="match status" value="1"/>
</dbReference>
<sequence length="513" mass="57268">MPRVKPGQRRRAKAPKVRTGCRTCNPRPDSLLPNVLLLTGFNGLGTASGRICDGYDPLPANAEPRFIAVVPSPVRREESRSLRYFYEKTVSQMTTFFRDEFWTRHVMQVADSEKCIRHSLVALSSYHESFSSPKPASRNQFALRHYNMSIGGILKSLRTADNAHIHLMSCILFICIEALQGHISTVVHLVKAGYRILQEQNKNQPAKSNGAKQREKPRSDASAFFGFADRFLRRIIAQIYMVRKTRRKVQGLAADAALQLIRDLDPDITAIVTSILQPSEQSRSFDFASLADAQEGLSDIRLQFERCDMRGLVGKVSAWSTAFEEFKSLNSAALTSRANKRAVALLELQSRYCAVDIAISCAGDQADQLLWDRYIGAFTDMLGYAEKAMDLHDQASCSPQFHMHSGTVPVLYGIIAKCRDPTIRRRAIGLMTSRPLQEGVWNNNLVLGVARRIMATEEGSLGPWPASCKDIPAESRVRSIAVAAGAGDNQYMVGYQLGRGWRWEESDYIADCV</sequence>
<dbReference type="GO" id="GO:0046872">
    <property type="term" value="F:metal ion binding"/>
    <property type="evidence" value="ECO:0007669"/>
    <property type="project" value="UniProtKB-KW"/>
</dbReference>
<gene>
    <name evidence="8" type="ORF">MHUMG1_08611</name>
</gene>
<name>A0A9P8S3W7_9HYPO</name>
<feature type="region of interest" description="Disordered" evidence="7">
    <location>
        <begin position="1"/>
        <end position="20"/>
    </location>
</feature>
<dbReference type="GO" id="GO:0003677">
    <property type="term" value="F:DNA binding"/>
    <property type="evidence" value="ECO:0007669"/>
    <property type="project" value="UniProtKB-KW"/>
</dbReference>
<evidence type="ECO:0000256" key="3">
    <source>
        <dbReference type="ARBA" id="ARBA00023015"/>
    </source>
</evidence>
<evidence type="ECO:0000256" key="2">
    <source>
        <dbReference type="ARBA" id="ARBA00022833"/>
    </source>
</evidence>
<keyword evidence="3" id="KW-0805">Transcription regulation</keyword>
<keyword evidence="6" id="KW-0539">Nucleus</keyword>
<dbReference type="EMBL" id="JACEFI010000020">
    <property type="protein sequence ID" value="KAH0593474.1"/>
    <property type="molecule type" value="Genomic_DNA"/>
</dbReference>
<keyword evidence="5" id="KW-0804">Transcription</keyword>
<keyword evidence="9" id="KW-1185">Reference proteome</keyword>
<evidence type="ECO:0000256" key="5">
    <source>
        <dbReference type="ARBA" id="ARBA00023163"/>
    </source>
</evidence>
<organism evidence="8 9">
    <name type="scientific">Metarhizium humberi</name>
    <dbReference type="NCBI Taxonomy" id="2596975"/>
    <lineage>
        <taxon>Eukaryota</taxon>
        <taxon>Fungi</taxon>
        <taxon>Dikarya</taxon>
        <taxon>Ascomycota</taxon>
        <taxon>Pezizomycotina</taxon>
        <taxon>Sordariomycetes</taxon>
        <taxon>Hypocreomycetidae</taxon>
        <taxon>Hypocreales</taxon>
        <taxon>Clavicipitaceae</taxon>
        <taxon>Metarhizium</taxon>
    </lineage>
</organism>
<evidence type="ECO:0000256" key="1">
    <source>
        <dbReference type="ARBA" id="ARBA00022723"/>
    </source>
</evidence>
<evidence type="ECO:0000256" key="7">
    <source>
        <dbReference type="SAM" id="MobiDB-lite"/>
    </source>
</evidence>
<reference evidence="8 9" key="1">
    <citation type="submission" date="2020-07" db="EMBL/GenBank/DDBJ databases">
        <title>Metarhizium humberi genome.</title>
        <authorList>
            <person name="Lysoe E."/>
        </authorList>
    </citation>
    <scope>NUCLEOTIDE SEQUENCE [LARGE SCALE GENOMIC DNA]</scope>
    <source>
        <strain evidence="8 9">ESALQ1638</strain>
    </source>
</reference>
<dbReference type="Pfam" id="PF11951">
    <property type="entry name" value="Fungal_trans_2"/>
    <property type="match status" value="1"/>
</dbReference>
<protein>
    <recommendedName>
        <fullName evidence="10">C6 zinc finger domain protein</fullName>
    </recommendedName>
</protein>
<evidence type="ECO:0000313" key="9">
    <source>
        <dbReference type="Proteomes" id="UP000764110"/>
    </source>
</evidence>
<evidence type="ECO:0000256" key="6">
    <source>
        <dbReference type="ARBA" id="ARBA00023242"/>
    </source>
</evidence>
<comment type="caution">
    <text evidence="8">The sequence shown here is derived from an EMBL/GenBank/DDBJ whole genome shotgun (WGS) entry which is preliminary data.</text>
</comment>
<keyword evidence="4" id="KW-0238">DNA-binding</keyword>
<feature type="compositionally biased region" description="Basic residues" evidence="7">
    <location>
        <begin position="1"/>
        <end position="16"/>
    </location>
</feature>
<dbReference type="Proteomes" id="UP000764110">
    <property type="component" value="Unassembled WGS sequence"/>
</dbReference>
<evidence type="ECO:0000256" key="4">
    <source>
        <dbReference type="ARBA" id="ARBA00023125"/>
    </source>
</evidence>
<accession>A0A9P8S3W7</accession>
<keyword evidence="1" id="KW-0479">Metal-binding</keyword>
<keyword evidence="2" id="KW-0862">Zinc</keyword>
<evidence type="ECO:0000313" key="8">
    <source>
        <dbReference type="EMBL" id="KAH0593474.1"/>
    </source>
</evidence>
<dbReference type="PANTHER" id="PTHR36206">
    <property type="entry name" value="ASPERCRYPTIN BIOSYNTHESIS CLUSTER-SPECIFIC TRANSCRIPTION REGULATOR ATNN-RELATED"/>
    <property type="match status" value="1"/>
</dbReference>
<dbReference type="InterPro" id="IPR052360">
    <property type="entry name" value="Transcr_Regulatory_Proteins"/>
</dbReference>
<dbReference type="InterPro" id="IPR021858">
    <property type="entry name" value="Fun_TF"/>
</dbReference>
<evidence type="ECO:0008006" key="10">
    <source>
        <dbReference type="Google" id="ProtNLM"/>
    </source>
</evidence>
<dbReference type="AlphaFoldDB" id="A0A9P8S3W7"/>